<dbReference type="Proteomes" id="UP000008810">
    <property type="component" value="Chromosome 2"/>
</dbReference>
<dbReference type="KEGG" id="bdi:106866073"/>
<gene>
    <name evidence="4" type="primary">LOC106866073</name>
    <name evidence="3" type="ORF">BRADI_2g37902v3</name>
</gene>
<dbReference type="GeneID" id="106866073"/>
<dbReference type="Gene3D" id="2.30.30.140">
    <property type="match status" value="1"/>
</dbReference>
<sequence length="166" mass="17655">MVPPPLSLSSISAAGADRGPRAESRLVPSPLLKADRQRQGRRTEGVVVFGGGVDASVRGGSLSRSLPFPLDERRCSGIPSPDLIAVVVVWVNRMASSSPAAVPENGEEGHMPAAAERSRYGCAFEPALEEGRRFAPPQLVWAKVRTHPWWPAQVVDPADASVDALT</sequence>
<dbReference type="PANTHER" id="PTHR42851:SF5">
    <property type="entry name" value="OS05G0122500 PROTEIN"/>
    <property type="match status" value="1"/>
</dbReference>
<dbReference type="RefSeq" id="XP_024315511.1">
    <property type="nucleotide sequence ID" value="XM_024459743.1"/>
</dbReference>
<evidence type="ECO:0000259" key="2">
    <source>
        <dbReference type="PROSITE" id="PS50812"/>
    </source>
</evidence>
<dbReference type="EMBL" id="CM000881">
    <property type="protein sequence ID" value="PNT71976.1"/>
    <property type="molecule type" value="Genomic_DNA"/>
</dbReference>
<organism evidence="3">
    <name type="scientific">Brachypodium distachyon</name>
    <name type="common">Purple false brome</name>
    <name type="synonym">Trachynia distachya</name>
    <dbReference type="NCBI Taxonomy" id="15368"/>
    <lineage>
        <taxon>Eukaryota</taxon>
        <taxon>Viridiplantae</taxon>
        <taxon>Streptophyta</taxon>
        <taxon>Embryophyta</taxon>
        <taxon>Tracheophyta</taxon>
        <taxon>Spermatophyta</taxon>
        <taxon>Magnoliopsida</taxon>
        <taxon>Liliopsida</taxon>
        <taxon>Poales</taxon>
        <taxon>Poaceae</taxon>
        <taxon>BOP clade</taxon>
        <taxon>Pooideae</taxon>
        <taxon>Stipodae</taxon>
        <taxon>Brachypodieae</taxon>
        <taxon>Brachypodium</taxon>
    </lineage>
</organism>
<feature type="domain" description="PWWP" evidence="2">
    <location>
        <begin position="136"/>
        <end position="166"/>
    </location>
</feature>
<keyword evidence="5" id="KW-1185">Reference proteome</keyword>
<dbReference type="PROSITE" id="PS50812">
    <property type="entry name" value="PWWP"/>
    <property type="match status" value="1"/>
</dbReference>
<feature type="compositionally biased region" description="Basic and acidic residues" evidence="1">
    <location>
        <begin position="33"/>
        <end position="43"/>
    </location>
</feature>
<feature type="region of interest" description="Disordered" evidence="1">
    <location>
        <begin position="1"/>
        <end position="43"/>
    </location>
</feature>
<dbReference type="EnsemblPlants" id="PNT71976">
    <property type="protein sequence ID" value="PNT71976"/>
    <property type="gene ID" value="BRADI_2g37902v3"/>
</dbReference>
<evidence type="ECO:0000313" key="5">
    <source>
        <dbReference type="Proteomes" id="UP000008810"/>
    </source>
</evidence>
<reference evidence="3" key="2">
    <citation type="submission" date="2017-06" db="EMBL/GenBank/DDBJ databases">
        <title>WGS assembly of Brachypodium distachyon.</title>
        <authorList>
            <consortium name="The International Brachypodium Initiative"/>
            <person name="Lucas S."/>
            <person name="Harmon-Smith M."/>
            <person name="Lail K."/>
            <person name="Tice H."/>
            <person name="Grimwood J."/>
            <person name="Bruce D."/>
            <person name="Barry K."/>
            <person name="Shu S."/>
            <person name="Lindquist E."/>
            <person name="Wang M."/>
            <person name="Pitluck S."/>
            <person name="Vogel J.P."/>
            <person name="Garvin D.F."/>
            <person name="Mockler T.C."/>
            <person name="Schmutz J."/>
            <person name="Rokhsar D."/>
            <person name="Bevan M.W."/>
        </authorList>
    </citation>
    <scope>NUCLEOTIDE SEQUENCE</scope>
    <source>
        <strain evidence="3">Bd21</strain>
    </source>
</reference>
<dbReference type="OrthoDB" id="20839at2759"/>
<name>A0A2K2DCG5_BRADI</name>
<dbReference type="Gramene" id="PNT71976">
    <property type="protein sequence ID" value="PNT71976"/>
    <property type="gene ID" value="BRADI_2g37902v3"/>
</dbReference>
<accession>A0A2K2DCG5</accession>
<evidence type="ECO:0000313" key="3">
    <source>
        <dbReference type="EMBL" id="PNT71976.1"/>
    </source>
</evidence>
<dbReference type="InterPro" id="IPR053063">
    <property type="entry name" value="PWWP_domain_containing_PDP"/>
</dbReference>
<reference evidence="4" key="3">
    <citation type="submission" date="2018-08" db="UniProtKB">
        <authorList>
            <consortium name="EnsemblPlants"/>
        </authorList>
    </citation>
    <scope>IDENTIFICATION</scope>
    <source>
        <strain evidence="4">cv. Bd21</strain>
    </source>
</reference>
<dbReference type="PANTHER" id="PTHR42851">
    <property type="entry name" value="ALDOLASE-RELATED"/>
    <property type="match status" value="1"/>
</dbReference>
<proteinExistence type="predicted"/>
<reference evidence="3 4" key="1">
    <citation type="journal article" date="2010" name="Nature">
        <title>Genome sequencing and analysis of the model grass Brachypodium distachyon.</title>
        <authorList>
            <consortium name="International Brachypodium Initiative"/>
        </authorList>
    </citation>
    <scope>NUCLEOTIDE SEQUENCE [LARGE SCALE GENOMIC DNA]</scope>
    <source>
        <strain evidence="3 4">Bd21</strain>
    </source>
</reference>
<dbReference type="ExpressionAtlas" id="A0A2K2DCG5">
    <property type="expression patterns" value="baseline"/>
</dbReference>
<dbReference type="CDD" id="cd05162">
    <property type="entry name" value="PWWP"/>
    <property type="match status" value="1"/>
</dbReference>
<dbReference type="Pfam" id="PF00855">
    <property type="entry name" value="PWWP"/>
    <property type="match status" value="1"/>
</dbReference>
<dbReference type="SUPFAM" id="SSF63748">
    <property type="entry name" value="Tudor/PWWP/MBT"/>
    <property type="match status" value="1"/>
</dbReference>
<evidence type="ECO:0000313" key="4">
    <source>
        <dbReference type="EnsemblPlants" id="PNT71976"/>
    </source>
</evidence>
<evidence type="ECO:0000256" key="1">
    <source>
        <dbReference type="SAM" id="MobiDB-lite"/>
    </source>
</evidence>
<dbReference type="AlphaFoldDB" id="A0A2K2DCG5"/>
<dbReference type="InterPro" id="IPR000313">
    <property type="entry name" value="PWWP_dom"/>
</dbReference>
<protein>
    <recommendedName>
        <fullName evidence="2">PWWP domain-containing protein</fullName>
    </recommendedName>
</protein>